<sequence>MLTNVVVKNEPLDSNLEDMIAQQFTTKQEFCLDLFNNNNNTFGNTLAVDQKSLFNLQLK</sequence>
<reference evidence="2" key="1">
    <citation type="submission" date="2014-03" db="EMBL/GenBank/DDBJ databases">
        <authorList>
            <person name="Aksoy S."/>
            <person name="Warren W."/>
            <person name="Wilson R.K."/>
        </authorList>
    </citation>
    <scope>NUCLEOTIDE SEQUENCE [LARGE SCALE GENOMIC DNA]</scope>
    <source>
        <strain evidence="2">IAEA</strain>
    </source>
</reference>
<organism evidence="1 2">
    <name type="scientific">Glossina brevipalpis</name>
    <dbReference type="NCBI Taxonomy" id="37001"/>
    <lineage>
        <taxon>Eukaryota</taxon>
        <taxon>Metazoa</taxon>
        <taxon>Ecdysozoa</taxon>
        <taxon>Arthropoda</taxon>
        <taxon>Hexapoda</taxon>
        <taxon>Insecta</taxon>
        <taxon>Pterygota</taxon>
        <taxon>Neoptera</taxon>
        <taxon>Endopterygota</taxon>
        <taxon>Diptera</taxon>
        <taxon>Brachycera</taxon>
        <taxon>Muscomorpha</taxon>
        <taxon>Hippoboscoidea</taxon>
        <taxon>Glossinidae</taxon>
        <taxon>Glossina</taxon>
    </lineage>
</organism>
<accession>A0A1A9WKA9</accession>
<dbReference type="Proteomes" id="UP000091820">
    <property type="component" value="Unassembled WGS sequence"/>
</dbReference>
<name>A0A1A9WKA9_9MUSC</name>
<dbReference type="EnsemblMetazoa" id="GBRI022821-RA">
    <property type="protein sequence ID" value="GBRI022821-PA"/>
    <property type="gene ID" value="GBRI022821"/>
</dbReference>
<keyword evidence="2" id="KW-1185">Reference proteome</keyword>
<evidence type="ECO:0000313" key="2">
    <source>
        <dbReference type="Proteomes" id="UP000091820"/>
    </source>
</evidence>
<evidence type="ECO:0000313" key="1">
    <source>
        <dbReference type="EnsemblMetazoa" id="GBRI022821-PA"/>
    </source>
</evidence>
<proteinExistence type="predicted"/>
<reference evidence="1" key="2">
    <citation type="submission" date="2020-05" db="UniProtKB">
        <authorList>
            <consortium name="EnsemblMetazoa"/>
        </authorList>
    </citation>
    <scope>IDENTIFICATION</scope>
    <source>
        <strain evidence="1">IAEA</strain>
    </source>
</reference>
<dbReference type="AlphaFoldDB" id="A0A1A9WKA9"/>
<dbReference type="VEuPathDB" id="VectorBase:GBRI022821"/>
<protein>
    <submittedName>
        <fullName evidence="1">Uncharacterized protein</fullName>
    </submittedName>
</protein>